<gene>
    <name evidence="1" type="ORF">BDM02DRAFT_3107825</name>
</gene>
<evidence type="ECO:0000313" key="1">
    <source>
        <dbReference type="EMBL" id="KAF9653257.1"/>
    </source>
</evidence>
<protein>
    <submittedName>
        <fullName evidence="1">Uncharacterized protein</fullName>
    </submittedName>
</protein>
<dbReference type="EMBL" id="MU117964">
    <property type="protein sequence ID" value="KAF9653257.1"/>
    <property type="molecule type" value="Genomic_DNA"/>
</dbReference>
<reference evidence="1" key="1">
    <citation type="submission" date="2019-10" db="EMBL/GenBank/DDBJ databases">
        <authorList>
            <consortium name="DOE Joint Genome Institute"/>
            <person name="Kuo A."/>
            <person name="Miyauchi S."/>
            <person name="Kiss E."/>
            <person name="Drula E."/>
            <person name="Kohler A."/>
            <person name="Sanchez-Garcia M."/>
            <person name="Andreopoulos B."/>
            <person name="Barry K.W."/>
            <person name="Bonito G."/>
            <person name="Buee M."/>
            <person name="Carver A."/>
            <person name="Chen C."/>
            <person name="Cichocki N."/>
            <person name="Clum A."/>
            <person name="Culley D."/>
            <person name="Crous P.W."/>
            <person name="Fauchery L."/>
            <person name="Girlanda M."/>
            <person name="Hayes R."/>
            <person name="Keri Z."/>
            <person name="Labutti K."/>
            <person name="Lipzen A."/>
            <person name="Lombard V."/>
            <person name="Magnuson J."/>
            <person name="Maillard F."/>
            <person name="Morin E."/>
            <person name="Murat C."/>
            <person name="Nolan M."/>
            <person name="Ohm R."/>
            <person name="Pangilinan J."/>
            <person name="Pereira M."/>
            <person name="Perotto S."/>
            <person name="Peter M."/>
            <person name="Riley R."/>
            <person name="Sitrit Y."/>
            <person name="Stielow B."/>
            <person name="Szollosi G."/>
            <person name="Zifcakova L."/>
            <person name="Stursova M."/>
            <person name="Spatafora J.W."/>
            <person name="Tedersoo L."/>
            <person name="Vaario L.-M."/>
            <person name="Yamada A."/>
            <person name="Yan M."/>
            <person name="Wang P."/>
            <person name="Xu J."/>
            <person name="Bruns T."/>
            <person name="Baldrian P."/>
            <person name="Vilgalys R."/>
            <person name="Henrissat B."/>
            <person name="Grigoriev I.V."/>
            <person name="Hibbett D."/>
            <person name="Nagy L.G."/>
            <person name="Martin F.M."/>
        </authorList>
    </citation>
    <scope>NUCLEOTIDE SEQUENCE</scope>
    <source>
        <strain evidence="1">P2</strain>
    </source>
</reference>
<accession>A0ACB6ZUN9</accession>
<evidence type="ECO:0000313" key="2">
    <source>
        <dbReference type="Proteomes" id="UP000886501"/>
    </source>
</evidence>
<dbReference type="Proteomes" id="UP000886501">
    <property type="component" value="Unassembled WGS sequence"/>
</dbReference>
<proteinExistence type="predicted"/>
<keyword evidence="2" id="KW-1185">Reference proteome</keyword>
<name>A0ACB6ZUN9_THEGA</name>
<comment type="caution">
    <text evidence="1">The sequence shown here is derived from an EMBL/GenBank/DDBJ whole genome shotgun (WGS) entry which is preliminary data.</text>
</comment>
<reference evidence="1" key="2">
    <citation type="journal article" date="2020" name="Nat. Commun.">
        <title>Large-scale genome sequencing of mycorrhizal fungi provides insights into the early evolution of symbiotic traits.</title>
        <authorList>
            <person name="Miyauchi S."/>
            <person name="Kiss E."/>
            <person name="Kuo A."/>
            <person name="Drula E."/>
            <person name="Kohler A."/>
            <person name="Sanchez-Garcia M."/>
            <person name="Morin E."/>
            <person name="Andreopoulos B."/>
            <person name="Barry K.W."/>
            <person name="Bonito G."/>
            <person name="Buee M."/>
            <person name="Carver A."/>
            <person name="Chen C."/>
            <person name="Cichocki N."/>
            <person name="Clum A."/>
            <person name="Culley D."/>
            <person name="Crous P.W."/>
            <person name="Fauchery L."/>
            <person name="Girlanda M."/>
            <person name="Hayes R.D."/>
            <person name="Keri Z."/>
            <person name="LaButti K."/>
            <person name="Lipzen A."/>
            <person name="Lombard V."/>
            <person name="Magnuson J."/>
            <person name="Maillard F."/>
            <person name="Murat C."/>
            <person name="Nolan M."/>
            <person name="Ohm R.A."/>
            <person name="Pangilinan J."/>
            <person name="Pereira M.F."/>
            <person name="Perotto S."/>
            <person name="Peter M."/>
            <person name="Pfister S."/>
            <person name="Riley R."/>
            <person name="Sitrit Y."/>
            <person name="Stielow J.B."/>
            <person name="Szollosi G."/>
            <person name="Zifcakova L."/>
            <person name="Stursova M."/>
            <person name="Spatafora J.W."/>
            <person name="Tedersoo L."/>
            <person name="Vaario L.M."/>
            <person name="Yamada A."/>
            <person name="Yan M."/>
            <person name="Wang P."/>
            <person name="Xu J."/>
            <person name="Bruns T."/>
            <person name="Baldrian P."/>
            <person name="Vilgalys R."/>
            <person name="Dunand C."/>
            <person name="Henrissat B."/>
            <person name="Grigoriev I.V."/>
            <person name="Hibbett D."/>
            <person name="Nagy L.G."/>
            <person name="Martin F.M."/>
        </authorList>
    </citation>
    <scope>NUCLEOTIDE SEQUENCE</scope>
    <source>
        <strain evidence="1">P2</strain>
    </source>
</reference>
<organism evidence="1 2">
    <name type="scientific">Thelephora ganbajun</name>
    <name type="common">Ganba fungus</name>
    <dbReference type="NCBI Taxonomy" id="370292"/>
    <lineage>
        <taxon>Eukaryota</taxon>
        <taxon>Fungi</taxon>
        <taxon>Dikarya</taxon>
        <taxon>Basidiomycota</taxon>
        <taxon>Agaricomycotina</taxon>
        <taxon>Agaricomycetes</taxon>
        <taxon>Thelephorales</taxon>
        <taxon>Thelephoraceae</taxon>
        <taxon>Thelephora</taxon>
    </lineage>
</organism>
<sequence>MLSKLLFTKCSPLDTTVVYGTSGHPLYEIETESSTIQKTTVVRKLDLNRGEENLPHTNEEIARIHWNLIVADEVTFQGRTMTKDKFIRKAGSGPEESYIVRAQGVEYRWIRHDLSDGSPKLVKSDQEQTFIAQLHRTTQPSQDIKDAFLEVTPEGCIILDHILVSFIFVEKEFRDREKSQRHSPVPPSRLS</sequence>